<organism evidence="3 4">
    <name type="scientific">Acetobacter pasteurianus subsp. pasteurianus</name>
    <dbReference type="NCBI Taxonomy" id="481145"/>
    <lineage>
        <taxon>Bacteria</taxon>
        <taxon>Pseudomonadati</taxon>
        <taxon>Pseudomonadota</taxon>
        <taxon>Alphaproteobacteria</taxon>
        <taxon>Acetobacterales</taxon>
        <taxon>Acetobacteraceae</taxon>
        <taxon>Acetobacter</taxon>
    </lineage>
</organism>
<dbReference type="GO" id="GO:0008643">
    <property type="term" value="P:carbohydrate transport"/>
    <property type="evidence" value="ECO:0007669"/>
    <property type="project" value="InterPro"/>
</dbReference>
<proteinExistence type="inferred from homology"/>
<dbReference type="AlphaFoldDB" id="A0AAC9SSP0"/>
<evidence type="ECO:0000313" key="4">
    <source>
        <dbReference type="Proteomes" id="UP000196816"/>
    </source>
</evidence>
<accession>A0AAC9SSP0</accession>
<dbReference type="PANTHER" id="PTHR37944:SF1">
    <property type="entry name" value="PORIN B"/>
    <property type="match status" value="1"/>
</dbReference>
<dbReference type="InterPro" id="IPR007049">
    <property type="entry name" value="Carb-sel_porin_OprB"/>
</dbReference>
<gene>
    <name evidence="3" type="ORF">S101468_01558</name>
</gene>
<dbReference type="PANTHER" id="PTHR37944">
    <property type="entry name" value="PORIN B"/>
    <property type="match status" value="1"/>
</dbReference>
<dbReference type="Pfam" id="PF04966">
    <property type="entry name" value="OprB"/>
    <property type="match status" value="1"/>
</dbReference>
<dbReference type="InterPro" id="IPR052932">
    <property type="entry name" value="OprB_Porin"/>
</dbReference>
<dbReference type="EMBL" id="CP021922">
    <property type="protein sequence ID" value="ASC05804.1"/>
    <property type="molecule type" value="Genomic_DNA"/>
</dbReference>
<evidence type="ECO:0000256" key="1">
    <source>
        <dbReference type="ARBA" id="ARBA00008769"/>
    </source>
</evidence>
<evidence type="ECO:0000313" key="3">
    <source>
        <dbReference type="EMBL" id="ASC05804.1"/>
    </source>
</evidence>
<reference evidence="3 4" key="1">
    <citation type="submission" date="2017-06" db="EMBL/GenBank/DDBJ databases">
        <title>Genome sequence of Acetobacter pasteurianus subsp. pasteurianus strain SRCM101468.</title>
        <authorList>
            <person name="Cho S.H."/>
        </authorList>
    </citation>
    <scope>NUCLEOTIDE SEQUENCE [LARGE SCALE GENOMIC DNA]</scope>
    <source>
        <strain evidence="3 4">SRCM101468</strain>
    </source>
</reference>
<protein>
    <submittedName>
        <fullName evidence="3">Uncharacterized protein</fullName>
    </submittedName>
</protein>
<evidence type="ECO:0000256" key="2">
    <source>
        <dbReference type="RuleBase" id="RU363072"/>
    </source>
</evidence>
<name>A0AAC9SSP0_ACEPA</name>
<dbReference type="GO" id="GO:0015288">
    <property type="term" value="F:porin activity"/>
    <property type="evidence" value="ECO:0007669"/>
    <property type="project" value="InterPro"/>
</dbReference>
<dbReference type="Gene3D" id="2.40.160.180">
    <property type="entry name" value="Carbohydrate-selective porin OprB"/>
    <property type="match status" value="1"/>
</dbReference>
<sequence length="140" mass="15789">MISFAIDAGINLKAPFKGRDNDTVGLGWGIGRASSGQRRYDRNSGAPVQGNENHLELTYQAQVMPWWVMQPDFQYVWHPSGGVTDWTGNRLVGNEAIFGLHSNITFQERDIKKHFLQIDVLKTQNNTMSGNAFYKCALRT</sequence>
<dbReference type="GO" id="GO:0016020">
    <property type="term" value="C:membrane"/>
    <property type="evidence" value="ECO:0007669"/>
    <property type="project" value="InterPro"/>
</dbReference>
<comment type="similarity">
    <text evidence="1 2">Belongs to the OprB family.</text>
</comment>
<dbReference type="Proteomes" id="UP000196816">
    <property type="component" value="Chromosome"/>
</dbReference>
<dbReference type="InterPro" id="IPR038673">
    <property type="entry name" value="OprB_sf"/>
</dbReference>